<feature type="chain" id="PRO_5046541705" description="CHASE2 domain-containing protein" evidence="1">
    <location>
        <begin position="24"/>
        <end position="237"/>
    </location>
</feature>
<comment type="caution">
    <text evidence="2">The sequence shown here is derived from an EMBL/GenBank/DDBJ whole genome shotgun (WGS) entry which is preliminary data.</text>
</comment>
<evidence type="ECO:0000313" key="3">
    <source>
        <dbReference type="Proteomes" id="UP000611945"/>
    </source>
</evidence>
<evidence type="ECO:0000256" key="1">
    <source>
        <dbReference type="SAM" id="SignalP"/>
    </source>
</evidence>
<name>A0ABR8TQB4_9PSED</name>
<evidence type="ECO:0000313" key="2">
    <source>
        <dbReference type="EMBL" id="MBD7977978.1"/>
    </source>
</evidence>
<gene>
    <name evidence="2" type="ORF">H9642_12350</name>
</gene>
<feature type="signal peptide" evidence="1">
    <location>
        <begin position="1"/>
        <end position="23"/>
    </location>
</feature>
<proteinExistence type="predicted"/>
<dbReference type="RefSeq" id="WP_251836753.1">
    <property type="nucleotide sequence ID" value="NZ_JACSQG010000006.1"/>
</dbReference>
<keyword evidence="1" id="KW-0732">Signal</keyword>
<dbReference type="EMBL" id="JACSQG010000006">
    <property type="protein sequence ID" value="MBD7977978.1"/>
    <property type="molecule type" value="Genomic_DNA"/>
</dbReference>
<protein>
    <recommendedName>
        <fullName evidence="4">CHASE2 domain-containing protein</fullName>
    </recommendedName>
</protein>
<reference evidence="2 3" key="1">
    <citation type="submission" date="2020-08" db="EMBL/GenBank/DDBJ databases">
        <title>A Genomic Blueprint of the Chicken Gut Microbiome.</title>
        <authorList>
            <person name="Gilroy R."/>
            <person name="Ravi A."/>
            <person name="Getino M."/>
            <person name="Pursley I."/>
            <person name="Horton D.L."/>
            <person name="Alikhan N.-F."/>
            <person name="Baker D."/>
            <person name="Gharbi K."/>
            <person name="Hall N."/>
            <person name="Watson M."/>
            <person name="Adriaenssens E.M."/>
            <person name="Foster-Nyarko E."/>
            <person name="Jarju S."/>
            <person name="Secka A."/>
            <person name="Antonio M."/>
            <person name="Oren A."/>
            <person name="Chaudhuri R."/>
            <person name="La Ragione R.M."/>
            <person name="Hildebrand F."/>
            <person name="Pallen M.J."/>
        </authorList>
    </citation>
    <scope>NUCLEOTIDE SEQUENCE [LARGE SCALE GENOMIC DNA]</scope>
    <source>
        <strain evidence="2 3">Sa2CUA2</strain>
    </source>
</reference>
<organism evidence="2 3">
    <name type="scientific">Serpens gallinarum</name>
    <dbReference type="NCBI Taxonomy" id="2763075"/>
    <lineage>
        <taxon>Bacteria</taxon>
        <taxon>Pseudomonadati</taxon>
        <taxon>Pseudomonadota</taxon>
        <taxon>Gammaproteobacteria</taxon>
        <taxon>Pseudomonadales</taxon>
        <taxon>Pseudomonadaceae</taxon>
        <taxon>Pseudomonas</taxon>
    </lineage>
</organism>
<evidence type="ECO:0008006" key="4">
    <source>
        <dbReference type="Google" id="ProtNLM"/>
    </source>
</evidence>
<dbReference type="Proteomes" id="UP000611945">
    <property type="component" value="Unassembled WGS sequence"/>
</dbReference>
<sequence length="237" mass="26479">MNTRLIRQMAAPLLLLVCLKVSAGYELQDRVQGVRSNSFLIVSSILLSYDPFARTFDHGKRDDYLTRLATMAVIMDDPDLVLLKVDFDHFSTAIRDLDTRSAEVPLGVINVILDSQANLVARASTLYSTQPSERTKSRLHALSLASARMLILYQMRPYGGLVMYPGILLDEQQILALDAHIMAGLDAEALAGIDSIRRHYLFVRPRLFDVDKDFTAYGVNYYLGQNIVRLDALAGAL</sequence>
<keyword evidence="3" id="KW-1185">Reference proteome</keyword>
<accession>A0ABR8TQB4</accession>